<evidence type="ECO:0000256" key="2">
    <source>
        <dbReference type="ARBA" id="ARBA00007193"/>
    </source>
</evidence>
<accession>A0A7M7IR10</accession>
<accession>A0A8B7KK52</accession>
<evidence type="ECO:0000313" key="16">
    <source>
        <dbReference type="RefSeq" id="XP_016768467.1"/>
    </source>
</evidence>
<dbReference type="RefSeq" id="XP_016768467.1">
    <property type="nucleotide sequence ID" value="XM_016912978.2"/>
</dbReference>
<evidence type="ECO:0000256" key="11">
    <source>
        <dbReference type="ARBA" id="ARBA00023303"/>
    </source>
</evidence>
<evidence type="ECO:0000313" key="14">
    <source>
        <dbReference type="EnsemblMetazoa" id="XP_016768467"/>
    </source>
</evidence>
<keyword evidence="5 12" id="KW-0812">Transmembrane</keyword>
<protein>
    <submittedName>
        <fullName evidence="16">Pickpocket protein 19</fullName>
    </submittedName>
</protein>
<evidence type="ECO:0000256" key="13">
    <source>
        <dbReference type="SAM" id="Phobius"/>
    </source>
</evidence>
<dbReference type="GeneID" id="100578207"/>
<dbReference type="Gene3D" id="1.10.287.770">
    <property type="entry name" value="YojJ-like"/>
    <property type="match status" value="1"/>
</dbReference>
<feature type="transmembrane region" description="Helical" evidence="13">
    <location>
        <begin position="88"/>
        <end position="109"/>
    </location>
</feature>
<organism evidence="14">
    <name type="scientific">Apis mellifera</name>
    <name type="common">Honeybee</name>
    <dbReference type="NCBI Taxonomy" id="7460"/>
    <lineage>
        <taxon>Eukaryota</taxon>
        <taxon>Metazoa</taxon>
        <taxon>Ecdysozoa</taxon>
        <taxon>Arthropoda</taxon>
        <taxon>Hexapoda</taxon>
        <taxon>Insecta</taxon>
        <taxon>Pterygota</taxon>
        <taxon>Neoptera</taxon>
        <taxon>Endopterygota</taxon>
        <taxon>Hymenoptera</taxon>
        <taxon>Apocrita</taxon>
        <taxon>Aculeata</taxon>
        <taxon>Apoidea</taxon>
        <taxon>Anthophila</taxon>
        <taxon>Apidae</taxon>
        <taxon>Apis</taxon>
    </lineage>
</organism>
<dbReference type="AlphaFoldDB" id="A0A7M7IR10"/>
<evidence type="ECO:0000256" key="4">
    <source>
        <dbReference type="ARBA" id="ARBA00022461"/>
    </source>
</evidence>
<evidence type="ECO:0000256" key="6">
    <source>
        <dbReference type="ARBA" id="ARBA00022989"/>
    </source>
</evidence>
<dbReference type="Gene3D" id="1.10.287.820">
    <property type="entry name" value="Acid-sensing ion channel domain"/>
    <property type="match status" value="1"/>
</dbReference>
<dbReference type="PANTHER" id="PTHR11690:SF240">
    <property type="entry name" value="PICKPOCKET 25-RELATED"/>
    <property type="match status" value="1"/>
</dbReference>
<evidence type="ECO:0000313" key="15">
    <source>
        <dbReference type="Proteomes" id="UP000005203"/>
    </source>
</evidence>
<proteinExistence type="inferred from homology"/>
<dbReference type="GO" id="GO:0005886">
    <property type="term" value="C:plasma membrane"/>
    <property type="evidence" value="ECO:0007669"/>
    <property type="project" value="TreeGrafter"/>
</dbReference>
<evidence type="ECO:0000256" key="10">
    <source>
        <dbReference type="ARBA" id="ARBA00023201"/>
    </source>
</evidence>
<evidence type="ECO:0000256" key="8">
    <source>
        <dbReference type="ARBA" id="ARBA00023065"/>
    </source>
</evidence>
<keyword evidence="4 12" id="KW-0894">Sodium channel</keyword>
<evidence type="ECO:0000256" key="1">
    <source>
        <dbReference type="ARBA" id="ARBA00004141"/>
    </source>
</evidence>
<keyword evidence="11 12" id="KW-0407">Ion channel</keyword>
<dbReference type="KEGG" id="ame:100578207"/>
<dbReference type="OMA" id="FTEIVYY"/>
<feature type="transmembrane region" description="Helical" evidence="13">
    <location>
        <begin position="463"/>
        <end position="487"/>
    </location>
</feature>
<evidence type="ECO:0000256" key="5">
    <source>
        <dbReference type="ARBA" id="ARBA00022692"/>
    </source>
</evidence>
<keyword evidence="3 12" id="KW-0813">Transport</keyword>
<dbReference type="EnsemblMetazoa" id="XM_016912978">
    <property type="protein sequence ID" value="XP_016768467"/>
    <property type="gene ID" value="LOC100578207"/>
</dbReference>
<dbReference type="InterPro" id="IPR001873">
    <property type="entry name" value="ENaC"/>
</dbReference>
<keyword evidence="15" id="KW-1185">Reference proteome</keyword>
<evidence type="ECO:0000256" key="7">
    <source>
        <dbReference type="ARBA" id="ARBA00023053"/>
    </source>
</evidence>
<sequence length="502" mass="58183">MTKKSARKTLETTLEKNEYFCENEILPDLQARQRITRREKSAYPTMIGLPSINPKSVAGKYFVKFASSGTLHGLNHLVAPNKHPFERFLILFFVVGALVCLIVLSNIFWDRYQNNATVIVMDNNKDSFKIPRWSLFVCMTQTVDPMKMTDVFKKYDIKDTPEAREFFTFLGTVTYENMMETPIYDKVPANKWLEILYDLKQDIGSNPLSVKPFDPYETWIVTERGLCLVSRNVFAVYATLNYWKNDNWTTIPIPDDLQNYDTSIDNLIENFNTPFDATFTVSDPFELITYDISMIRTHSKKIYRNTIFASQIQTKPNVQELSIRQRKCKFFDDGGLKTWPVYTKNMCIIECRMKVIQDNCNCRPHFARPIDGVNTCNATQLRCIGNIRKKLFLYEYPFVCKCIPNCNVVSYQIKNIDETSIEQMNVDANAVTMSTELPQIIYYRSLLYGFTDLLTSIGGAAGLFLGASVLSFVEVVYYSTIHLFFYIKENRWKSKKTIKISN</sequence>
<reference evidence="14" key="1">
    <citation type="submission" date="2021-01" db="UniProtKB">
        <authorList>
            <consortium name="EnsemblMetazoa"/>
        </authorList>
    </citation>
    <scope>IDENTIFICATION</scope>
    <source>
        <strain evidence="14">DH4</strain>
    </source>
</reference>
<evidence type="ECO:0000256" key="3">
    <source>
        <dbReference type="ARBA" id="ARBA00022448"/>
    </source>
</evidence>
<name>A0A7M7IR10_APIME</name>
<dbReference type="Pfam" id="PF00858">
    <property type="entry name" value="ASC"/>
    <property type="match status" value="1"/>
</dbReference>
<comment type="subcellular location">
    <subcellularLocation>
        <location evidence="1">Membrane</location>
        <topology evidence="1">Multi-pass membrane protein</topology>
    </subcellularLocation>
</comment>
<evidence type="ECO:0000256" key="12">
    <source>
        <dbReference type="RuleBase" id="RU000679"/>
    </source>
</evidence>
<comment type="similarity">
    <text evidence="2 12">Belongs to the amiloride-sensitive sodium channel (TC 1.A.6) family.</text>
</comment>
<keyword evidence="9 13" id="KW-0472">Membrane</keyword>
<keyword evidence="7" id="KW-0915">Sodium</keyword>
<evidence type="ECO:0000256" key="9">
    <source>
        <dbReference type="ARBA" id="ARBA00023136"/>
    </source>
</evidence>
<dbReference type="GO" id="GO:0015280">
    <property type="term" value="F:ligand-gated sodium channel activity"/>
    <property type="evidence" value="ECO:0007669"/>
    <property type="project" value="TreeGrafter"/>
</dbReference>
<gene>
    <name evidence="14" type="primary">100578207</name>
    <name evidence="16" type="synonym">LOC100578207</name>
</gene>
<reference evidence="16" key="2">
    <citation type="submission" date="2025-04" db="UniProtKB">
        <authorList>
            <consortium name="RefSeq"/>
        </authorList>
    </citation>
    <scope>IDENTIFICATION</scope>
    <source>
        <strain evidence="16">DH4</strain>
        <tissue evidence="16">Whole body</tissue>
    </source>
</reference>
<dbReference type="PANTHER" id="PTHR11690">
    <property type="entry name" value="AMILORIDE-SENSITIVE SODIUM CHANNEL-RELATED"/>
    <property type="match status" value="1"/>
</dbReference>
<keyword evidence="6 13" id="KW-1133">Transmembrane helix</keyword>
<keyword evidence="8 12" id="KW-0406">Ion transport</keyword>
<keyword evidence="10 12" id="KW-0739">Sodium transport</keyword>
<dbReference type="Proteomes" id="UP000005203">
    <property type="component" value="Linkage group LG7"/>
</dbReference>
<dbReference type="OrthoDB" id="6628406at2759"/>